<proteinExistence type="predicted"/>
<name>A0A1C1CGB6_9EURO</name>
<feature type="compositionally biased region" description="Basic and acidic residues" evidence="1">
    <location>
        <begin position="58"/>
        <end position="72"/>
    </location>
</feature>
<feature type="region of interest" description="Disordered" evidence="1">
    <location>
        <begin position="1"/>
        <end position="23"/>
    </location>
</feature>
<dbReference type="EMBL" id="LGRB01000013">
    <property type="protein sequence ID" value="OCT47507.1"/>
    <property type="molecule type" value="Genomic_DNA"/>
</dbReference>
<feature type="region of interest" description="Disordered" evidence="1">
    <location>
        <begin position="40"/>
        <end position="72"/>
    </location>
</feature>
<dbReference type="Proteomes" id="UP000094526">
    <property type="component" value="Unassembled WGS sequence"/>
</dbReference>
<accession>A0A1C1CGB6</accession>
<reference evidence="3" key="1">
    <citation type="submission" date="2015-07" db="EMBL/GenBank/DDBJ databases">
        <authorList>
            <person name="Teixeira M.M."/>
            <person name="Souza R.C."/>
            <person name="Almeida L.G."/>
            <person name="Vicente V.A."/>
            <person name="de Hoog S."/>
            <person name="Bocca A.L."/>
            <person name="de Almeida S.R."/>
            <person name="Vasconcelos A.T."/>
            <person name="Felipe M.S."/>
        </authorList>
    </citation>
    <scope>NUCLEOTIDE SEQUENCE [LARGE SCALE GENOMIC DNA]</scope>
    <source>
        <strain evidence="3">KSF</strain>
    </source>
</reference>
<evidence type="ECO:0000313" key="2">
    <source>
        <dbReference type="EMBL" id="OCT47507.1"/>
    </source>
</evidence>
<dbReference type="VEuPathDB" id="FungiDB:CLCR_03781"/>
<organism evidence="2 3">
    <name type="scientific">Cladophialophora carrionii</name>
    <dbReference type="NCBI Taxonomy" id="86049"/>
    <lineage>
        <taxon>Eukaryota</taxon>
        <taxon>Fungi</taxon>
        <taxon>Dikarya</taxon>
        <taxon>Ascomycota</taxon>
        <taxon>Pezizomycotina</taxon>
        <taxon>Eurotiomycetes</taxon>
        <taxon>Chaetothyriomycetidae</taxon>
        <taxon>Chaetothyriales</taxon>
        <taxon>Herpotrichiellaceae</taxon>
        <taxon>Cladophialophora</taxon>
    </lineage>
</organism>
<evidence type="ECO:0000313" key="3">
    <source>
        <dbReference type="Proteomes" id="UP000094526"/>
    </source>
</evidence>
<protein>
    <submittedName>
        <fullName evidence="2">Uncharacterized protein</fullName>
    </submittedName>
</protein>
<comment type="caution">
    <text evidence="2">The sequence shown here is derived from an EMBL/GenBank/DDBJ whole genome shotgun (WGS) entry which is preliminary data.</text>
</comment>
<dbReference type="AlphaFoldDB" id="A0A1C1CGB6"/>
<evidence type="ECO:0000256" key="1">
    <source>
        <dbReference type="SAM" id="MobiDB-lite"/>
    </source>
</evidence>
<keyword evidence="3" id="KW-1185">Reference proteome</keyword>
<gene>
    <name evidence="2" type="ORF">CLCR_03781</name>
</gene>
<sequence length="72" mass="7795">MYHSKASPRSDRGRSAGPRSAGTPASFGIFLANLWNPAVKGKSHSRSAVEEGGNAAEDGQRETWSRKSDEYE</sequence>